<evidence type="ECO:0000313" key="6">
    <source>
        <dbReference type="Proteomes" id="UP000236664"/>
    </source>
</evidence>
<dbReference type="InterPro" id="IPR036770">
    <property type="entry name" value="Ankyrin_rpt-contain_sf"/>
</dbReference>
<evidence type="ECO:0000256" key="3">
    <source>
        <dbReference type="PROSITE-ProRule" id="PRU00023"/>
    </source>
</evidence>
<keyword evidence="1" id="KW-0677">Repeat</keyword>
<evidence type="ECO:0000256" key="1">
    <source>
        <dbReference type="ARBA" id="ARBA00022737"/>
    </source>
</evidence>
<comment type="caution">
    <text evidence="5">The sequence shown here is derived from an EMBL/GenBank/DDBJ whole genome shotgun (WGS) entry which is preliminary data.</text>
</comment>
<keyword evidence="6" id="KW-1185">Reference proteome</keyword>
<dbReference type="PRINTS" id="PR01415">
    <property type="entry name" value="ANKYRIN"/>
</dbReference>
<keyword evidence="2 3" id="KW-0040">ANK repeat</keyword>
<dbReference type="Proteomes" id="UP000236664">
    <property type="component" value="Unassembled WGS sequence"/>
</dbReference>
<protein>
    <submittedName>
        <fullName evidence="5">Uncharacterized protein</fullName>
    </submittedName>
</protein>
<dbReference type="Pfam" id="PF00023">
    <property type="entry name" value="Ank"/>
    <property type="match status" value="2"/>
</dbReference>
<feature type="repeat" description="ANK" evidence="3">
    <location>
        <begin position="451"/>
        <end position="483"/>
    </location>
</feature>
<dbReference type="SUPFAM" id="SSF48403">
    <property type="entry name" value="Ankyrin repeat"/>
    <property type="match status" value="2"/>
</dbReference>
<dbReference type="Pfam" id="PF12796">
    <property type="entry name" value="Ank_2"/>
    <property type="match status" value="3"/>
</dbReference>
<dbReference type="PROSITE" id="PS50088">
    <property type="entry name" value="ANK_REPEAT"/>
    <property type="match status" value="6"/>
</dbReference>
<dbReference type="SMART" id="SM00248">
    <property type="entry name" value="ANK"/>
    <property type="match status" value="12"/>
</dbReference>
<proteinExistence type="predicted"/>
<gene>
    <name evidence="5" type="ORF">FNYG_12841</name>
</gene>
<dbReference type="PANTHER" id="PTHR24198">
    <property type="entry name" value="ANKYRIN REPEAT AND PROTEIN KINASE DOMAIN-CONTAINING PROTEIN"/>
    <property type="match status" value="1"/>
</dbReference>
<feature type="repeat" description="ANK" evidence="3">
    <location>
        <begin position="269"/>
        <end position="303"/>
    </location>
</feature>
<feature type="repeat" description="ANK" evidence="3">
    <location>
        <begin position="169"/>
        <end position="201"/>
    </location>
</feature>
<accession>A0A2K0VV53</accession>
<organism evidence="5 6">
    <name type="scientific">Gibberella nygamai</name>
    <name type="common">Bean root rot disease fungus</name>
    <name type="synonym">Fusarium nygamai</name>
    <dbReference type="NCBI Taxonomy" id="42673"/>
    <lineage>
        <taxon>Eukaryota</taxon>
        <taxon>Fungi</taxon>
        <taxon>Dikarya</taxon>
        <taxon>Ascomycota</taxon>
        <taxon>Pezizomycotina</taxon>
        <taxon>Sordariomycetes</taxon>
        <taxon>Hypocreomycetidae</taxon>
        <taxon>Hypocreales</taxon>
        <taxon>Nectriaceae</taxon>
        <taxon>Fusarium</taxon>
        <taxon>Fusarium fujikuroi species complex</taxon>
    </lineage>
</organism>
<evidence type="ECO:0000256" key="4">
    <source>
        <dbReference type="SAM" id="MobiDB-lite"/>
    </source>
</evidence>
<dbReference type="PROSITE" id="PS50297">
    <property type="entry name" value="ANK_REP_REGION"/>
    <property type="match status" value="4"/>
</dbReference>
<name>A0A2K0VV53_GIBNY</name>
<dbReference type="STRING" id="42673.A0A2K0VV53"/>
<evidence type="ECO:0000313" key="5">
    <source>
        <dbReference type="EMBL" id="PNP73882.1"/>
    </source>
</evidence>
<dbReference type="AlphaFoldDB" id="A0A2K0VV53"/>
<feature type="repeat" description="ANK" evidence="3">
    <location>
        <begin position="235"/>
        <end position="268"/>
    </location>
</feature>
<dbReference type="InterPro" id="IPR002110">
    <property type="entry name" value="Ankyrin_rpt"/>
</dbReference>
<dbReference type="Gene3D" id="1.25.40.20">
    <property type="entry name" value="Ankyrin repeat-containing domain"/>
    <property type="match status" value="4"/>
</dbReference>
<dbReference type="OrthoDB" id="20872at2759"/>
<feature type="region of interest" description="Disordered" evidence="4">
    <location>
        <begin position="481"/>
        <end position="501"/>
    </location>
</feature>
<dbReference type="PANTHER" id="PTHR24198:SF165">
    <property type="entry name" value="ANKYRIN REPEAT-CONTAINING PROTEIN-RELATED"/>
    <property type="match status" value="1"/>
</dbReference>
<reference evidence="5 6" key="1">
    <citation type="submission" date="2017-06" db="EMBL/GenBank/DDBJ databases">
        <title>Genome of Fusarium nygamai isolate CS10214.</title>
        <authorList>
            <person name="Gardiner D.M."/>
            <person name="Obanor F."/>
            <person name="Kazan K."/>
        </authorList>
    </citation>
    <scope>NUCLEOTIDE SEQUENCE [LARGE SCALE GENOMIC DNA]</scope>
    <source>
        <strain evidence="5 6">CS10214</strain>
    </source>
</reference>
<sequence>MDAFAQDLLANLSTADRLDLLEALTLDDSDGDSIIQDDGLQRSADDGSGGKIASHKVAVAMSDMARQVVRNEPIVKAAIRGDIPQLKDLLRQPGVDVNIRDGIGDTALFAAVCHDKIDAAALLLEAKADPNIQSFDSWAALHAVSRSGNQDMAAILLDWKADTEIKDEAGWTPLHVSSLYGTNIIADLLLEQKENLNAQASDGLTPLHTAVDFGNRDVIKNLIKHGAQLDARDNNGQTPLHIASMKRPFPPPVSLLLDLRADPKVADKKGYTALHFAVQAGHDPALAVTPLLQRGADPNIAAADGWTPLLWAVNQMAKSGDYSEAILKTLLETSLTDVNRVSTTPSGNTTPLILAIRVRSQRAVQLLTDHGADITIPVERDGQHITPILQAAACHSPEEVEILRHLLTDASSKEKMAGDISLAHIAALHGHSNSLRLVLGYAADANAADVEGRTPLHLAARHSHPECISILLAHGADANAKANDRSTPLHEAASNADEDCM</sequence>
<evidence type="ECO:0000256" key="2">
    <source>
        <dbReference type="ARBA" id="ARBA00023043"/>
    </source>
</evidence>
<feature type="repeat" description="ANK" evidence="3">
    <location>
        <begin position="136"/>
        <end position="168"/>
    </location>
</feature>
<dbReference type="EMBL" id="MTQA01000241">
    <property type="protein sequence ID" value="PNP73882.1"/>
    <property type="molecule type" value="Genomic_DNA"/>
</dbReference>
<feature type="repeat" description="ANK" evidence="3">
    <location>
        <begin position="202"/>
        <end position="234"/>
    </location>
</feature>